<dbReference type="CDD" id="cd04733">
    <property type="entry name" value="OYE_like_2_FMN"/>
    <property type="match status" value="1"/>
</dbReference>
<evidence type="ECO:0000256" key="3">
    <source>
        <dbReference type="ARBA" id="ARBA00022643"/>
    </source>
</evidence>
<keyword evidence="3" id="KW-0288">FMN</keyword>
<dbReference type="AlphaFoldDB" id="A0A2V1EEI1"/>
<dbReference type="InterPro" id="IPR001155">
    <property type="entry name" value="OxRdtase_FMN_N"/>
</dbReference>
<dbReference type="GO" id="GO:0016491">
    <property type="term" value="F:oxidoreductase activity"/>
    <property type="evidence" value="ECO:0007669"/>
    <property type="project" value="UniProtKB-KW"/>
</dbReference>
<dbReference type="Gene3D" id="3.20.20.70">
    <property type="entry name" value="Aldolase class I"/>
    <property type="match status" value="1"/>
</dbReference>
<dbReference type="Pfam" id="PF00724">
    <property type="entry name" value="Oxidored_FMN"/>
    <property type="match status" value="1"/>
</dbReference>
<dbReference type="PANTHER" id="PTHR43656:SF2">
    <property type="entry name" value="BINDING OXIDOREDUCTASE, PUTATIVE (AFU_ORTHOLOGUE AFUA_2G08260)-RELATED"/>
    <property type="match status" value="1"/>
</dbReference>
<keyword evidence="4" id="KW-0560">Oxidoreductase</keyword>
<name>A0A2V1EEI1_9PLEO</name>
<feature type="domain" description="NADH:flavin oxidoreductase/NADH oxidase N-terminal" evidence="5">
    <location>
        <begin position="7"/>
        <end position="355"/>
    </location>
</feature>
<keyword evidence="7" id="KW-1185">Reference proteome</keyword>
<evidence type="ECO:0000313" key="7">
    <source>
        <dbReference type="Proteomes" id="UP000244855"/>
    </source>
</evidence>
<dbReference type="GO" id="GO:0010181">
    <property type="term" value="F:FMN binding"/>
    <property type="evidence" value="ECO:0007669"/>
    <property type="project" value="InterPro"/>
</dbReference>
<dbReference type="InterPro" id="IPR051799">
    <property type="entry name" value="NADH_flavin_oxidoreductase"/>
</dbReference>
<evidence type="ECO:0000259" key="5">
    <source>
        <dbReference type="Pfam" id="PF00724"/>
    </source>
</evidence>
<dbReference type="SUPFAM" id="SSF51395">
    <property type="entry name" value="FMN-linked oxidoreductases"/>
    <property type="match status" value="1"/>
</dbReference>
<dbReference type="OrthoDB" id="1663137at2759"/>
<reference evidence="6 7" key="1">
    <citation type="journal article" date="2018" name="Sci. Rep.">
        <title>Comparative genomics provides insights into the lifestyle and reveals functional heterogeneity of dark septate endophytic fungi.</title>
        <authorList>
            <person name="Knapp D.G."/>
            <person name="Nemeth J.B."/>
            <person name="Barry K."/>
            <person name="Hainaut M."/>
            <person name="Henrissat B."/>
            <person name="Johnson J."/>
            <person name="Kuo A."/>
            <person name="Lim J.H.P."/>
            <person name="Lipzen A."/>
            <person name="Nolan M."/>
            <person name="Ohm R.A."/>
            <person name="Tamas L."/>
            <person name="Grigoriev I.V."/>
            <person name="Spatafora J.W."/>
            <person name="Nagy L.G."/>
            <person name="Kovacs G.M."/>
        </authorList>
    </citation>
    <scope>NUCLEOTIDE SEQUENCE [LARGE SCALE GENOMIC DNA]</scope>
    <source>
        <strain evidence="6 7">DSE2036</strain>
    </source>
</reference>
<evidence type="ECO:0000256" key="2">
    <source>
        <dbReference type="ARBA" id="ARBA00022630"/>
    </source>
</evidence>
<keyword evidence="2" id="KW-0285">Flavoprotein</keyword>
<sequence>MADTRLAEPLTLPSGLVLRNRLLKSAMAESMAGPKSNPADGHMTVYRTWSEGGWGCVLTGNVDVTTVYMGGPTNIAISSTPDAQTIELWKRWATAAQNQDTPGIVQLVHPGRQSFVATRRGFFEPAIAPSPVPVVTGPGILEGLMSKLLFGTPREMTVAEIETVTQQFAHAAKFVYEVGFKGVEIHGAHGYLLTQFLSPKTNLRTDDYGGTPEKRARIVVEIIRAIRAVVPPSFCVGIKFNSADVGGHESLEESLQQVSLVAAEQIDYINISGGTLENMKMSGHDQPKAERTIQREAFFIDYARKVRNSFPNVILAVTGGFRTRKGMVAALESGACDIIGVGRPATVWPHLPKEIILNDKVPDEQADLSLALVQPPWWIKYLGIKMINFAADTVSSDDELGVG</sequence>
<evidence type="ECO:0000256" key="4">
    <source>
        <dbReference type="ARBA" id="ARBA00023002"/>
    </source>
</evidence>
<dbReference type="InterPro" id="IPR013785">
    <property type="entry name" value="Aldolase_TIM"/>
</dbReference>
<organism evidence="6 7">
    <name type="scientific">Periconia macrospinosa</name>
    <dbReference type="NCBI Taxonomy" id="97972"/>
    <lineage>
        <taxon>Eukaryota</taxon>
        <taxon>Fungi</taxon>
        <taxon>Dikarya</taxon>
        <taxon>Ascomycota</taxon>
        <taxon>Pezizomycotina</taxon>
        <taxon>Dothideomycetes</taxon>
        <taxon>Pleosporomycetidae</taxon>
        <taxon>Pleosporales</taxon>
        <taxon>Massarineae</taxon>
        <taxon>Periconiaceae</taxon>
        <taxon>Periconia</taxon>
    </lineage>
</organism>
<evidence type="ECO:0000313" key="6">
    <source>
        <dbReference type="EMBL" id="PVI08104.1"/>
    </source>
</evidence>
<dbReference type="STRING" id="97972.A0A2V1EEI1"/>
<proteinExistence type="inferred from homology"/>
<dbReference type="Proteomes" id="UP000244855">
    <property type="component" value="Unassembled WGS sequence"/>
</dbReference>
<gene>
    <name evidence="6" type="ORF">DM02DRAFT_549458</name>
</gene>
<evidence type="ECO:0000256" key="1">
    <source>
        <dbReference type="ARBA" id="ARBA00005979"/>
    </source>
</evidence>
<comment type="similarity">
    <text evidence="1">Belongs to the NADH:flavin oxidoreductase/NADH oxidase family.</text>
</comment>
<accession>A0A2V1EEI1</accession>
<dbReference type="PANTHER" id="PTHR43656">
    <property type="entry name" value="BINDING OXIDOREDUCTASE, PUTATIVE (AFU_ORTHOLOGUE AFUA_2G08260)-RELATED"/>
    <property type="match status" value="1"/>
</dbReference>
<dbReference type="EMBL" id="KZ805301">
    <property type="protein sequence ID" value="PVI08104.1"/>
    <property type="molecule type" value="Genomic_DNA"/>
</dbReference>
<protein>
    <submittedName>
        <fullName evidence="6">FMN-linked oxidoreductase</fullName>
    </submittedName>
</protein>